<dbReference type="AlphaFoldDB" id="A0A3N0E5V5"/>
<proteinExistence type="predicted"/>
<accession>A0A3N0E5V5</accession>
<dbReference type="EMBL" id="RJMB01000018">
    <property type="protein sequence ID" value="RNL83210.1"/>
    <property type="molecule type" value="Genomic_DNA"/>
</dbReference>
<dbReference type="RefSeq" id="WP_123202410.1">
    <property type="nucleotide sequence ID" value="NZ_RJMB01000018.1"/>
</dbReference>
<evidence type="ECO:0000256" key="1">
    <source>
        <dbReference type="SAM" id="MobiDB-lite"/>
    </source>
</evidence>
<protein>
    <submittedName>
        <fullName evidence="2">Uncharacterized protein</fullName>
    </submittedName>
</protein>
<gene>
    <name evidence="2" type="ORF">EFW17_17100</name>
</gene>
<name>A0A3N0E5V5_9ACTN</name>
<reference evidence="2 3" key="1">
    <citation type="submission" date="2018-11" db="EMBL/GenBank/DDBJ databases">
        <title>The genome draft of YIM 96095.</title>
        <authorList>
            <person name="Tang S.-K."/>
            <person name="Chunyu W.-X."/>
            <person name="Feng Y.-Z."/>
        </authorList>
    </citation>
    <scope>NUCLEOTIDE SEQUENCE [LARGE SCALE GENOMIC DNA]</scope>
    <source>
        <strain evidence="2 3">YIM 96095</strain>
    </source>
</reference>
<feature type="compositionally biased region" description="Basic and acidic residues" evidence="1">
    <location>
        <begin position="38"/>
        <end position="49"/>
    </location>
</feature>
<dbReference type="Proteomes" id="UP000269198">
    <property type="component" value="Unassembled WGS sequence"/>
</dbReference>
<evidence type="ECO:0000313" key="2">
    <source>
        <dbReference type="EMBL" id="RNL83210.1"/>
    </source>
</evidence>
<evidence type="ECO:0000313" key="3">
    <source>
        <dbReference type="Proteomes" id="UP000269198"/>
    </source>
</evidence>
<keyword evidence="3" id="KW-1185">Reference proteome</keyword>
<feature type="compositionally biased region" description="Basic and acidic residues" evidence="1">
    <location>
        <begin position="68"/>
        <end position="82"/>
    </location>
</feature>
<sequence length="100" mass="11251">MAPPIRAVPMRWHGAYFDPFKEVNPAGYHDRPCWHDATSREAGTKREDSITQGVKYRLSQRARSRAGTRGDSELRMRKDNNRAIDASDGEPVACAAHGDR</sequence>
<comment type="caution">
    <text evidence="2">The sequence shown here is derived from an EMBL/GenBank/DDBJ whole genome shotgun (WGS) entry which is preliminary data.</text>
</comment>
<feature type="region of interest" description="Disordered" evidence="1">
    <location>
        <begin position="38"/>
        <end position="100"/>
    </location>
</feature>
<organism evidence="2 3">
    <name type="scientific">Halostreptopolyspora alba</name>
    <dbReference type="NCBI Taxonomy" id="2487137"/>
    <lineage>
        <taxon>Bacteria</taxon>
        <taxon>Bacillati</taxon>
        <taxon>Actinomycetota</taxon>
        <taxon>Actinomycetes</taxon>
        <taxon>Streptosporangiales</taxon>
        <taxon>Nocardiopsidaceae</taxon>
        <taxon>Halostreptopolyspora</taxon>
    </lineage>
</organism>